<dbReference type="Proteomes" id="UP000198949">
    <property type="component" value="Unassembled WGS sequence"/>
</dbReference>
<dbReference type="InterPro" id="IPR014990">
    <property type="entry name" value="DUF1838"/>
</dbReference>
<name>A0A1G6R910_9ACTN</name>
<dbReference type="STRING" id="58114.SAMN05216270_101340"/>
<evidence type="ECO:0000313" key="1">
    <source>
        <dbReference type="EMBL" id="SDD00517.1"/>
    </source>
</evidence>
<proteinExistence type="predicted"/>
<dbReference type="Pfam" id="PF08894">
    <property type="entry name" value="DUF1838"/>
    <property type="match status" value="1"/>
</dbReference>
<sequence>MPHPEPTDPGPLYSLVEDPLGRAYLRLLGRPDGADMVYRISGAVSADVPGDALAPGLRHGAKLFGFEGFNIRRLYREPETNRLHLLTRELVFYTDPSEPTRILREWRNPLDGRTYPVVPVNNDPVNQGPFPITAGFAGPPPREVHGRLVWSLDIPPRTDLGATLGEGFGLPGGVYTTWELFDFSIDADAVEAGGRVPRGALPVVCLWSRVGPWPPFTGLSEAATNGAGVVYHARSWTLGGFGELEPWLRAAVEADYPAYAAAPREPGPSQTSWSSFWANQLGEGSLTWAQWCEANGR</sequence>
<gene>
    <name evidence="1" type="ORF">SAMN05216270_101340</name>
</gene>
<dbReference type="OrthoDB" id="3805175at2"/>
<keyword evidence="2" id="KW-1185">Reference proteome</keyword>
<protein>
    <recommendedName>
        <fullName evidence="3">DUF1838 domain-containing protein</fullName>
    </recommendedName>
</protein>
<organism evidence="1 2">
    <name type="scientific">Glycomyces harbinensis</name>
    <dbReference type="NCBI Taxonomy" id="58114"/>
    <lineage>
        <taxon>Bacteria</taxon>
        <taxon>Bacillati</taxon>
        <taxon>Actinomycetota</taxon>
        <taxon>Actinomycetes</taxon>
        <taxon>Glycomycetales</taxon>
        <taxon>Glycomycetaceae</taxon>
        <taxon>Glycomyces</taxon>
    </lineage>
</organism>
<evidence type="ECO:0000313" key="2">
    <source>
        <dbReference type="Proteomes" id="UP000198949"/>
    </source>
</evidence>
<accession>A0A1G6R910</accession>
<reference evidence="2" key="1">
    <citation type="submission" date="2016-10" db="EMBL/GenBank/DDBJ databases">
        <authorList>
            <person name="Varghese N."/>
            <person name="Submissions S."/>
        </authorList>
    </citation>
    <scope>NUCLEOTIDE SEQUENCE [LARGE SCALE GENOMIC DNA]</scope>
    <source>
        <strain evidence="2">CGMCC 4.3516</strain>
    </source>
</reference>
<dbReference type="EMBL" id="FNAD01000001">
    <property type="protein sequence ID" value="SDD00517.1"/>
    <property type="molecule type" value="Genomic_DNA"/>
</dbReference>
<evidence type="ECO:0008006" key="3">
    <source>
        <dbReference type="Google" id="ProtNLM"/>
    </source>
</evidence>
<dbReference type="RefSeq" id="WP_091027405.1">
    <property type="nucleotide sequence ID" value="NZ_FNAD01000001.1"/>
</dbReference>
<dbReference type="AlphaFoldDB" id="A0A1G6R910"/>